<reference evidence="1" key="1">
    <citation type="submission" date="2020-06" db="EMBL/GenBank/DDBJ databases">
        <title>Insight into the genomes of haloalkaliphilic bacilli from Kenyan soda lakes.</title>
        <authorList>
            <person name="Mwirichia R."/>
            <person name="Villamizar G.C."/>
            <person name="Poehlein A."/>
            <person name="Mugweru J."/>
            <person name="Kipnyargis A."/>
            <person name="Kiplimo D."/>
            <person name="Orwa P."/>
            <person name="Daniel R."/>
        </authorList>
    </citation>
    <scope>NUCLEOTIDE SEQUENCE</scope>
    <source>
        <strain evidence="1">B1096_S55</strain>
    </source>
</reference>
<dbReference type="AlphaFoldDB" id="A0A9Q4FZX6"/>
<protein>
    <submittedName>
        <fullName evidence="1">Uncharacterized protein</fullName>
    </submittedName>
</protein>
<dbReference type="Proteomes" id="UP001057753">
    <property type="component" value="Unassembled WGS sequence"/>
</dbReference>
<sequence length="50" mass="5789">MTINTKLYYTPVSLKHQGAFAYNFVKFHVDMAELLLEMALIINSNQIERA</sequence>
<gene>
    <name evidence="1" type="ORF">HXA33_11685</name>
</gene>
<name>A0A9Q4FZX6_SALAG</name>
<evidence type="ECO:0000313" key="2">
    <source>
        <dbReference type="Proteomes" id="UP001057753"/>
    </source>
</evidence>
<dbReference type="RefSeq" id="WP_169837590.1">
    <property type="nucleotide sequence ID" value="NZ_JABXYM010000001.1"/>
</dbReference>
<comment type="caution">
    <text evidence="1">The sequence shown here is derived from an EMBL/GenBank/DDBJ whole genome shotgun (WGS) entry which is preliminary data.</text>
</comment>
<evidence type="ECO:0000313" key="1">
    <source>
        <dbReference type="EMBL" id="MCR6097204.1"/>
    </source>
</evidence>
<keyword evidence="2" id="KW-1185">Reference proteome</keyword>
<proteinExistence type="predicted"/>
<organism evidence="1 2">
    <name type="scientific">Salipaludibacillus agaradhaerens</name>
    <name type="common">Bacillus agaradhaerens</name>
    <dbReference type="NCBI Taxonomy" id="76935"/>
    <lineage>
        <taxon>Bacteria</taxon>
        <taxon>Bacillati</taxon>
        <taxon>Bacillota</taxon>
        <taxon>Bacilli</taxon>
        <taxon>Bacillales</taxon>
        <taxon>Bacillaceae</taxon>
    </lineage>
</organism>
<accession>A0A9Q4FZX6</accession>
<dbReference type="EMBL" id="JABXYM010000001">
    <property type="protein sequence ID" value="MCR6097204.1"/>
    <property type="molecule type" value="Genomic_DNA"/>
</dbReference>